<gene>
    <name evidence="2" type="ORF">DR950_18050</name>
</gene>
<feature type="region of interest" description="Disordered" evidence="1">
    <location>
        <begin position="1"/>
        <end position="20"/>
    </location>
</feature>
<sequence length="96" mass="10580">MRLRFIAKDPESPDGDSSTVWVDEENSDLVIQGLKADDGTEEECRRTGRIPEHEGVFRVPARMVRALREACDVAERGADRRTAEGHGTDGRSPGDA</sequence>
<evidence type="ECO:0000313" key="3">
    <source>
        <dbReference type="Proteomes" id="UP000263377"/>
    </source>
</evidence>
<name>A0A373A4D5_9ACTN</name>
<dbReference type="Proteomes" id="UP000263377">
    <property type="component" value="Unassembled WGS sequence"/>
</dbReference>
<keyword evidence="3" id="KW-1185">Reference proteome</keyword>
<dbReference type="EMBL" id="QVIG01000001">
    <property type="protein sequence ID" value="RGD62959.1"/>
    <property type="molecule type" value="Genomic_DNA"/>
</dbReference>
<feature type="compositionally biased region" description="Basic and acidic residues" evidence="1">
    <location>
        <begin position="1"/>
        <end position="11"/>
    </location>
</feature>
<protein>
    <submittedName>
        <fullName evidence="2">Uncharacterized protein</fullName>
    </submittedName>
</protein>
<evidence type="ECO:0000313" key="2">
    <source>
        <dbReference type="EMBL" id="RGD62959.1"/>
    </source>
</evidence>
<evidence type="ECO:0000256" key="1">
    <source>
        <dbReference type="SAM" id="MobiDB-lite"/>
    </source>
</evidence>
<organism evidence="2 3">
    <name type="scientific">Kitasatospora xanthocidica</name>
    <dbReference type="NCBI Taxonomy" id="83382"/>
    <lineage>
        <taxon>Bacteria</taxon>
        <taxon>Bacillati</taxon>
        <taxon>Actinomycetota</taxon>
        <taxon>Actinomycetes</taxon>
        <taxon>Kitasatosporales</taxon>
        <taxon>Streptomycetaceae</taxon>
        <taxon>Kitasatospora</taxon>
    </lineage>
</organism>
<accession>A0A373A4D5</accession>
<dbReference type="AlphaFoldDB" id="A0A373A4D5"/>
<feature type="region of interest" description="Disordered" evidence="1">
    <location>
        <begin position="74"/>
        <end position="96"/>
    </location>
</feature>
<comment type="caution">
    <text evidence="2">The sequence shown here is derived from an EMBL/GenBank/DDBJ whole genome shotgun (WGS) entry which is preliminary data.</text>
</comment>
<proteinExistence type="predicted"/>
<reference evidence="2 3" key="1">
    <citation type="submission" date="2018-08" db="EMBL/GenBank/DDBJ databases">
        <title>Diversity &amp; Physiological Properties of Lignin-Decomposing Actinobacteria from Soil.</title>
        <authorList>
            <person name="Roh S.G."/>
            <person name="Kim S.B."/>
        </authorList>
    </citation>
    <scope>NUCLEOTIDE SEQUENCE [LARGE SCALE GENOMIC DNA]</scope>
    <source>
        <strain evidence="2 3">MMS17-GH009</strain>
    </source>
</reference>